<gene>
    <name evidence="1" type="ORF">niasHT_014678</name>
</gene>
<dbReference type="AlphaFoldDB" id="A0ABD2LKM1"/>
<name>A0ABD2LKM1_9BILA</name>
<dbReference type="Proteomes" id="UP001620626">
    <property type="component" value="Unassembled WGS sequence"/>
</dbReference>
<comment type="caution">
    <text evidence="1">The sequence shown here is derived from an EMBL/GenBank/DDBJ whole genome shotgun (WGS) entry which is preliminary data.</text>
</comment>
<evidence type="ECO:0000313" key="1">
    <source>
        <dbReference type="EMBL" id="KAL3114864.1"/>
    </source>
</evidence>
<sequence>MLTSPQFHAGMAERANRSIKERLYRYFTEHNTYKWIGVVQDIVCAINHSQNSSIGMRPVDVNFKNAEALRQKLHDAAENVVRRQPKYRVGDRVRIEKYKHVFQKGYLPRFSNELFTVAEVHSERSPVVYRLRDDNNEVISGTVEQQFVQIEWQTGNTVRIELPSSNVTNPNELGKNLYRLLGEGSDPLAKKVRSTQNSFILASNKARRWAREEYIKRKTKEKKGIRDEELLLQALMTDAGTLVDLNTVAQGLLAREKRAETSNILLRMPDDDNDSYQHKLDEYFSKLSEKNLSIIDELGMIKLNAEIKNLTEEERVILEATKEMGTEAWIQAYREIRLVCQFNYDINRNRFILNTDPRYVKKVVISPQLAYILGFNSTEFIHPKNEASFMPDMSGGVSSFHVYTPDLIEPMMIGDVTAPVLRIVTIRGNPDQIVEEQFFAIQYHKILLKEVSEIQIEIRTNSGRLMPFQYGTLDWSTFSYECVQFGGYNIYRGLPYQRGAGVGALFRSLMRYLLPIGKQIGSAIGRQGMESGNRVLTNVLEGKDLKESLVSEIPPTNVSVVRSFFRQVLPLATITQESPYLFRLYSDNLWTDLSRIYLYLEVSIEKPVANDKWVAIEDTDTNVSAIQGIGQTFVQQLKVTVGNTEVYDSGNLYPFKAYITNELSFPINAKKNFLSSTGYYHTVNQDDSTDEGFKERCKIFKDGKNAQFLSRLDFDLGNQELYLLNNLDLLFTIYKAKDVFLLQTLKANDGTKYRLTVHDVKIYAKMVEVQPSLNMSLYKTLEKQPATYAVRKTEIKSSFISAGRYEFEYNVFSATIPRRVIIALVGNSAFHGDYKLSPFMFEPFDLREISIHAGGIVYPAVPYKLNFSKDHYVTAFVDMYEALGMANSERSFDISMTQFKKGWSFFVIPLTSTLDDSCGFELLRSGTTNVRATFNSPIPLGGVEMIVLGEFDQMIMVDYNRHIVTDSKLG</sequence>
<dbReference type="Gene3D" id="3.30.420.10">
    <property type="entry name" value="Ribonuclease H-like superfamily/Ribonuclease H"/>
    <property type="match status" value="1"/>
</dbReference>
<dbReference type="InterPro" id="IPR012337">
    <property type="entry name" value="RNaseH-like_sf"/>
</dbReference>
<dbReference type="InterPro" id="IPR036397">
    <property type="entry name" value="RNaseH_sf"/>
</dbReference>
<dbReference type="PANTHER" id="PTHR46585:SF1">
    <property type="entry name" value="CHROMO DOMAIN-CONTAINING PROTEIN"/>
    <property type="match status" value="1"/>
</dbReference>
<proteinExistence type="predicted"/>
<accession>A0ABD2LKM1</accession>
<reference evidence="1 2" key="1">
    <citation type="submission" date="2024-10" db="EMBL/GenBank/DDBJ databases">
        <authorList>
            <person name="Kim D."/>
        </authorList>
    </citation>
    <scope>NUCLEOTIDE SEQUENCE [LARGE SCALE GENOMIC DNA]</scope>
    <source>
        <strain evidence="1">BH-2024</strain>
    </source>
</reference>
<keyword evidence="2" id="KW-1185">Reference proteome</keyword>
<evidence type="ECO:0008006" key="3">
    <source>
        <dbReference type="Google" id="ProtNLM"/>
    </source>
</evidence>
<protein>
    <recommendedName>
        <fullName evidence="3">Integrase catalytic domain-containing protein</fullName>
    </recommendedName>
</protein>
<dbReference type="EMBL" id="JBICBT010000407">
    <property type="protein sequence ID" value="KAL3114864.1"/>
    <property type="molecule type" value="Genomic_DNA"/>
</dbReference>
<dbReference type="PANTHER" id="PTHR46585">
    <property type="entry name" value="INTEGRASE CORE DOMAIN CONTAINING PROTEIN"/>
    <property type="match status" value="1"/>
</dbReference>
<evidence type="ECO:0000313" key="2">
    <source>
        <dbReference type="Proteomes" id="UP001620626"/>
    </source>
</evidence>
<dbReference type="SUPFAM" id="SSF53098">
    <property type="entry name" value="Ribonuclease H-like"/>
    <property type="match status" value="1"/>
</dbReference>
<organism evidence="1 2">
    <name type="scientific">Heterodera trifolii</name>
    <dbReference type="NCBI Taxonomy" id="157864"/>
    <lineage>
        <taxon>Eukaryota</taxon>
        <taxon>Metazoa</taxon>
        <taxon>Ecdysozoa</taxon>
        <taxon>Nematoda</taxon>
        <taxon>Chromadorea</taxon>
        <taxon>Rhabditida</taxon>
        <taxon>Tylenchina</taxon>
        <taxon>Tylenchomorpha</taxon>
        <taxon>Tylenchoidea</taxon>
        <taxon>Heteroderidae</taxon>
        <taxon>Heteroderinae</taxon>
        <taxon>Heterodera</taxon>
    </lineage>
</organism>